<evidence type="ECO:0008006" key="5">
    <source>
        <dbReference type="Google" id="ProtNLM"/>
    </source>
</evidence>
<feature type="chain" id="PRO_5038623205" description="Secreted protein" evidence="2">
    <location>
        <begin position="22"/>
        <end position="91"/>
    </location>
</feature>
<dbReference type="EMBL" id="UFXQ01000001">
    <property type="protein sequence ID" value="STC70077.1"/>
    <property type="molecule type" value="Genomic_DNA"/>
</dbReference>
<dbReference type="OrthoDB" id="9967282at2"/>
<accession>A0A376CPD9</accession>
<feature type="compositionally biased region" description="Basic and acidic residues" evidence="1">
    <location>
        <begin position="31"/>
        <end position="58"/>
    </location>
</feature>
<proteinExistence type="predicted"/>
<dbReference type="Proteomes" id="UP000254467">
    <property type="component" value="Unassembled WGS sequence"/>
</dbReference>
<feature type="region of interest" description="Disordered" evidence="1">
    <location>
        <begin position="23"/>
        <end position="91"/>
    </location>
</feature>
<reference evidence="3 4" key="1">
    <citation type="submission" date="2018-06" db="EMBL/GenBank/DDBJ databases">
        <authorList>
            <consortium name="Pathogen Informatics"/>
            <person name="Doyle S."/>
        </authorList>
    </citation>
    <scope>NUCLEOTIDE SEQUENCE [LARGE SCALE GENOMIC DNA]</scope>
    <source>
        <strain evidence="3 4">NCTC11862</strain>
    </source>
</reference>
<evidence type="ECO:0000256" key="1">
    <source>
        <dbReference type="SAM" id="MobiDB-lite"/>
    </source>
</evidence>
<keyword evidence="2" id="KW-0732">Signal</keyword>
<sequence>MRISRKFAAAAIAVVSAVAITACTPPSENPSDQKVDTAKSQDPDSLDKGSIGFEEKETSTQPTPVEPTAPATATSNSGDIVMGEQGFVVQQ</sequence>
<name>A0A376CPD9_9CORY</name>
<evidence type="ECO:0000313" key="3">
    <source>
        <dbReference type="EMBL" id="STC70077.1"/>
    </source>
</evidence>
<organism evidence="3 4">
    <name type="scientific">Corynebacterium pilosum</name>
    <dbReference type="NCBI Taxonomy" id="35756"/>
    <lineage>
        <taxon>Bacteria</taxon>
        <taxon>Bacillati</taxon>
        <taxon>Actinomycetota</taxon>
        <taxon>Actinomycetes</taxon>
        <taxon>Mycobacteriales</taxon>
        <taxon>Corynebacteriaceae</taxon>
        <taxon>Corynebacterium</taxon>
    </lineage>
</organism>
<dbReference type="AlphaFoldDB" id="A0A376CPD9"/>
<evidence type="ECO:0000256" key="2">
    <source>
        <dbReference type="SAM" id="SignalP"/>
    </source>
</evidence>
<gene>
    <name evidence="3" type="ORF">NCTC11862_01885</name>
</gene>
<evidence type="ECO:0000313" key="4">
    <source>
        <dbReference type="Proteomes" id="UP000254467"/>
    </source>
</evidence>
<feature type="compositionally biased region" description="Low complexity" evidence="1">
    <location>
        <begin position="62"/>
        <end position="74"/>
    </location>
</feature>
<dbReference type="RefSeq" id="WP_018581695.1">
    <property type="nucleotide sequence ID" value="NZ_LDYD01000007.1"/>
</dbReference>
<keyword evidence="4" id="KW-1185">Reference proteome</keyword>
<dbReference type="STRING" id="35756.GCA_001044155_01708"/>
<protein>
    <recommendedName>
        <fullName evidence="5">Secreted protein</fullName>
    </recommendedName>
</protein>
<dbReference type="PROSITE" id="PS51257">
    <property type="entry name" value="PROKAR_LIPOPROTEIN"/>
    <property type="match status" value="1"/>
</dbReference>
<feature type="signal peptide" evidence="2">
    <location>
        <begin position="1"/>
        <end position="21"/>
    </location>
</feature>